<evidence type="ECO:0000313" key="2">
    <source>
        <dbReference type="Proteomes" id="UP000004913"/>
    </source>
</evidence>
<dbReference type="eggNOG" id="COG0582">
    <property type="taxonomic scope" value="Bacteria"/>
</dbReference>
<evidence type="ECO:0000313" key="1">
    <source>
        <dbReference type="EMBL" id="EGK02332.1"/>
    </source>
</evidence>
<dbReference type="AlphaFoldDB" id="F5IWY5"/>
<gene>
    <name evidence="1" type="ORF">HMPREF9455_01602</name>
</gene>
<dbReference type="RefSeq" id="WP_006799117.1">
    <property type="nucleotide sequence ID" value="NZ_GL891981.1"/>
</dbReference>
<dbReference type="HOGENOM" id="CLU_939183_0_0_10"/>
<protein>
    <recommendedName>
        <fullName evidence="3">HTH cro/C1-type domain-containing protein</fullName>
    </recommendedName>
</protein>
<keyword evidence="2" id="KW-1185">Reference proteome</keyword>
<dbReference type="Proteomes" id="UP000004913">
    <property type="component" value="Unassembled WGS sequence"/>
</dbReference>
<comment type="caution">
    <text evidence="1">The sequence shown here is derived from an EMBL/GenBank/DDBJ whole genome shotgun (WGS) entry which is preliminary data.</text>
</comment>
<name>F5IWY5_9BACT</name>
<sequence length="296" mass="34829">MPDYRFTGLAYIDAANLTENNIQEDEFGQKWIRLYRQKSSVQANIPLLEVPEMILDKYKHLDGKLLPIHTNQKMNEYLKDVLITTIKNYIPKGQNPTTYIANLLNIEREYAYRRVRGETNFTIEEISLLAINLGFSVDNIIGLRKRETALLELHFMNLNKLEDIYLKKIERNSKIIKDLNNSRNSIIKWAGNTIPFALFIRYNALSKFQFYKWSYYTKKIAQYHSYSDFGMSDNLLTGLKSYSYNMQLPSHITFIIDNNFVSSVIRNIRYFYQRGLMSKIEMHPVPPIQTDPHVTI</sequence>
<evidence type="ECO:0008006" key="3">
    <source>
        <dbReference type="Google" id="ProtNLM"/>
    </source>
</evidence>
<dbReference type="STRING" id="742766.HMPREF9455_01602"/>
<proteinExistence type="predicted"/>
<accession>F5IWY5</accession>
<dbReference type="EMBL" id="ADLV01000018">
    <property type="protein sequence ID" value="EGK02332.1"/>
    <property type="molecule type" value="Genomic_DNA"/>
</dbReference>
<reference evidence="1 2" key="1">
    <citation type="submission" date="2011-04" db="EMBL/GenBank/DDBJ databases">
        <title>The Genome Sequence of Dysgonomonas gadei ATCC BAA-286.</title>
        <authorList>
            <consortium name="The Broad Institute Genome Sequencing Platform"/>
            <person name="Earl A."/>
            <person name="Ward D."/>
            <person name="Feldgarden M."/>
            <person name="Gevers D."/>
            <person name="Pudlo N."/>
            <person name="Martens E."/>
            <person name="Allen-Vercoe E."/>
            <person name="Young S.K."/>
            <person name="Zeng Q."/>
            <person name="Gargeya S."/>
            <person name="Fitzgerald M."/>
            <person name="Haas B."/>
            <person name="Abouelleil A."/>
            <person name="Alvarado L."/>
            <person name="Arachchi H.M."/>
            <person name="Berlin A."/>
            <person name="Brown A."/>
            <person name="Chapman S.B."/>
            <person name="Chen Z."/>
            <person name="Dunbar C."/>
            <person name="Freedman E."/>
            <person name="Gearin G."/>
            <person name="Gellesch M."/>
            <person name="Goldberg J."/>
            <person name="Griggs A."/>
            <person name="Gujja S."/>
            <person name="Heiman D."/>
            <person name="Howarth C."/>
            <person name="Larson L."/>
            <person name="Lui A."/>
            <person name="MacDonald P.J.P."/>
            <person name="Mehta T."/>
            <person name="Montmayeur A."/>
            <person name="Murphy C."/>
            <person name="Neiman D."/>
            <person name="Pearson M."/>
            <person name="Priest M."/>
            <person name="Roberts A."/>
            <person name="Saif S."/>
            <person name="Shea T."/>
            <person name="Shenoy N."/>
            <person name="Sisk P."/>
            <person name="Stolte C."/>
            <person name="Sykes S."/>
            <person name="Yandava C."/>
            <person name="Wortman J."/>
            <person name="Nusbaum C."/>
            <person name="Birren B."/>
        </authorList>
    </citation>
    <scope>NUCLEOTIDE SEQUENCE [LARGE SCALE GENOMIC DNA]</scope>
    <source>
        <strain evidence="1 2">ATCC BAA-286</strain>
    </source>
</reference>
<organism evidence="1 2">
    <name type="scientific">Dysgonomonas gadei ATCC BAA-286</name>
    <dbReference type="NCBI Taxonomy" id="742766"/>
    <lineage>
        <taxon>Bacteria</taxon>
        <taxon>Pseudomonadati</taxon>
        <taxon>Bacteroidota</taxon>
        <taxon>Bacteroidia</taxon>
        <taxon>Bacteroidales</taxon>
        <taxon>Dysgonomonadaceae</taxon>
        <taxon>Dysgonomonas</taxon>
    </lineage>
</organism>